<comment type="caution">
    <text evidence="2">The sequence shown here is derived from an EMBL/GenBank/DDBJ whole genome shotgun (WGS) entry which is preliminary data.</text>
</comment>
<reference evidence="2 3" key="1">
    <citation type="submission" date="2019-03" db="EMBL/GenBank/DDBJ databases">
        <title>First draft genome of Liparis tanakae, snailfish: a comprehensive survey of snailfish specific genes.</title>
        <authorList>
            <person name="Kim W."/>
            <person name="Song I."/>
            <person name="Jeong J.-H."/>
            <person name="Kim D."/>
            <person name="Kim S."/>
            <person name="Ryu S."/>
            <person name="Song J.Y."/>
            <person name="Lee S.K."/>
        </authorList>
    </citation>
    <scope>NUCLEOTIDE SEQUENCE [LARGE SCALE GENOMIC DNA]</scope>
    <source>
        <tissue evidence="2">Muscle</tissue>
    </source>
</reference>
<proteinExistence type="predicted"/>
<keyword evidence="3" id="KW-1185">Reference proteome</keyword>
<feature type="compositionally biased region" description="Low complexity" evidence="1">
    <location>
        <begin position="83"/>
        <end position="100"/>
    </location>
</feature>
<dbReference type="EMBL" id="SRLO01001858">
    <property type="protein sequence ID" value="TNN34960.1"/>
    <property type="molecule type" value="Genomic_DNA"/>
</dbReference>
<feature type="region of interest" description="Disordered" evidence="1">
    <location>
        <begin position="83"/>
        <end position="111"/>
    </location>
</feature>
<evidence type="ECO:0000256" key="1">
    <source>
        <dbReference type="SAM" id="MobiDB-lite"/>
    </source>
</evidence>
<evidence type="ECO:0000313" key="2">
    <source>
        <dbReference type="EMBL" id="TNN34960.1"/>
    </source>
</evidence>
<dbReference type="AlphaFoldDB" id="A0A4Z2F255"/>
<protein>
    <submittedName>
        <fullName evidence="2">Uncharacterized protein</fullName>
    </submittedName>
</protein>
<dbReference type="Proteomes" id="UP000314294">
    <property type="component" value="Unassembled WGS sequence"/>
</dbReference>
<gene>
    <name evidence="2" type="ORF">EYF80_054876</name>
</gene>
<accession>A0A4Z2F255</accession>
<organism evidence="2 3">
    <name type="scientific">Liparis tanakae</name>
    <name type="common">Tanaka's snailfish</name>
    <dbReference type="NCBI Taxonomy" id="230148"/>
    <lineage>
        <taxon>Eukaryota</taxon>
        <taxon>Metazoa</taxon>
        <taxon>Chordata</taxon>
        <taxon>Craniata</taxon>
        <taxon>Vertebrata</taxon>
        <taxon>Euteleostomi</taxon>
        <taxon>Actinopterygii</taxon>
        <taxon>Neopterygii</taxon>
        <taxon>Teleostei</taxon>
        <taxon>Neoteleostei</taxon>
        <taxon>Acanthomorphata</taxon>
        <taxon>Eupercaria</taxon>
        <taxon>Perciformes</taxon>
        <taxon>Cottioidei</taxon>
        <taxon>Cottales</taxon>
        <taxon>Liparidae</taxon>
        <taxon>Liparis</taxon>
    </lineage>
</organism>
<name>A0A4Z2F255_9TELE</name>
<sequence>MSNECIQFWGLKKRQPRLPVVPAVAGLLLLLELLQVFGLEGAHQRVSELPVVLAVLIDQGHLWLAQDGQQVLVLARAGGPLGAAGVRRQPPPSSSSSSSSALHQHVVDGPARQHHQLQLDQRVLEALLRGRALVHAGVGGLQGPQEEALLRLQDATVGAHLAEEKNKKGP</sequence>
<evidence type="ECO:0000313" key="3">
    <source>
        <dbReference type="Proteomes" id="UP000314294"/>
    </source>
</evidence>